<dbReference type="PANTHER" id="PTHR22893">
    <property type="entry name" value="NADH OXIDOREDUCTASE-RELATED"/>
    <property type="match status" value="1"/>
</dbReference>
<dbReference type="RefSeq" id="WP_344293947.1">
    <property type="nucleotide sequence ID" value="NZ_BAAAPF010000311.1"/>
</dbReference>
<evidence type="ECO:0000313" key="2">
    <source>
        <dbReference type="EMBL" id="GAA1501502.1"/>
    </source>
</evidence>
<evidence type="ECO:0000259" key="1">
    <source>
        <dbReference type="Pfam" id="PF00724"/>
    </source>
</evidence>
<dbReference type="SUPFAM" id="SSF51395">
    <property type="entry name" value="FMN-linked oxidoreductases"/>
    <property type="match status" value="1"/>
</dbReference>
<dbReference type="Pfam" id="PF00724">
    <property type="entry name" value="Oxidored_FMN"/>
    <property type="match status" value="1"/>
</dbReference>
<dbReference type="InterPro" id="IPR001155">
    <property type="entry name" value="OxRdtase_FMN_N"/>
</dbReference>
<dbReference type="EMBL" id="BAAAPF010000311">
    <property type="protein sequence ID" value="GAA1501502.1"/>
    <property type="molecule type" value="Genomic_DNA"/>
</dbReference>
<feature type="domain" description="NADH:flavin oxidoreductase/NADH oxidase N-terminal" evidence="1">
    <location>
        <begin position="5"/>
        <end position="334"/>
    </location>
</feature>
<evidence type="ECO:0000313" key="3">
    <source>
        <dbReference type="Proteomes" id="UP001500443"/>
    </source>
</evidence>
<name>A0ABP4KDI4_9ACTN</name>
<keyword evidence="3" id="KW-1185">Reference proteome</keyword>
<proteinExistence type="predicted"/>
<dbReference type="InterPro" id="IPR013785">
    <property type="entry name" value="Aldolase_TIM"/>
</dbReference>
<dbReference type="Proteomes" id="UP001500443">
    <property type="component" value="Unassembled WGS sequence"/>
</dbReference>
<dbReference type="Gene3D" id="3.20.20.70">
    <property type="entry name" value="Aldolase class I"/>
    <property type="match status" value="1"/>
</dbReference>
<comment type="caution">
    <text evidence="2">The sequence shown here is derived from an EMBL/GenBank/DDBJ whole genome shotgun (WGS) entry which is preliminary data.</text>
</comment>
<dbReference type="InterPro" id="IPR045247">
    <property type="entry name" value="Oye-like"/>
</dbReference>
<gene>
    <name evidence="2" type="ORF">GCM10009802_58120</name>
</gene>
<accession>A0ABP4KDI4</accession>
<sequence>MTNALFEPVRIGRLDLPHRLAMAPMTRSRATADSGLVSALTAEYYEQRAGAALIVTEGTQPSVRGQGYIQTPGIHTAAQVEAWRQVTDRVHAAGGRIFLQLLHTGRVGHPYLYPDGGLPEAPSAVASGESLFTVDQGMLPHPVPRELAAGDIGEIVRDFAAGARNAVEAGFDGVELHGANGYLIHQFLSGNSNLRTDAYGGPAENRARFAVEAVRAVSEAIGADRTALRISPGNDANGVAETDTAELYAALLSALAPYPLAYLHILEAHPGLRPVTEQVRRDWAGPLVLNSAHHGGGDPVADAEQLVAAGTADVVALGARWLANPDLVARARAGGPYNEADEATYYGGDHSGYTDYPVLAQPAPAAAPAAARG</sequence>
<dbReference type="CDD" id="cd02933">
    <property type="entry name" value="OYE_like_FMN"/>
    <property type="match status" value="1"/>
</dbReference>
<reference evidence="3" key="1">
    <citation type="journal article" date="2019" name="Int. J. Syst. Evol. Microbiol.">
        <title>The Global Catalogue of Microorganisms (GCM) 10K type strain sequencing project: providing services to taxonomists for standard genome sequencing and annotation.</title>
        <authorList>
            <consortium name="The Broad Institute Genomics Platform"/>
            <consortium name="The Broad Institute Genome Sequencing Center for Infectious Disease"/>
            <person name="Wu L."/>
            <person name="Ma J."/>
        </authorList>
    </citation>
    <scope>NUCLEOTIDE SEQUENCE [LARGE SCALE GENOMIC DNA]</scope>
    <source>
        <strain evidence="3">JCM 15481</strain>
    </source>
</reference>
<organism evidence="2 3">
    <name type="scientific">Streptomyces synnematoformans</name>
    <dbReference type="NCBI Taxonomy" id="415721"/>
    <lineage>
        <taxon>Bacteria</taxon>
        <taxon>Bacillati</taxon>
        <taxon>Actinomycetota</taxon>
        <taxon>Actinomycetes</taxon>
        <taxon>Kitasatosporales</taxon>
        <taxon>Streptomycetaceae</taxon>
        <taxon>Streptomyces</taxon>
    </lineage>
</organism>
<protein>
    <submittedName>
        <fullName evidence="2">Alkene reductase</fullName>
    </submittedName>
</protein>
<dbReference type="PANTHER" id="PTHR22893:SF91">
    <property type="entry name" value="NADPH DEHYDROGENASE 2-RELATED"/>
    <property type="match status" value="1"/>
</dbReference>